<gene>
    <name evidence="1" type="ORF">N3K66_000175</name>
</gene>
<protein>
    <submittedName>
        <fullName evidence="1">Uncharacterized protein</fullName>
    </submittedName>
</protein>
<accession>A0ACC0VB57</accession>
<organism evidence="1 2">
    <name type="scientific">Trichothecium roseum</name>
    <dbReference type="NCBI Taxonomy" id="47278"/>
    <lineage>
        <taxon>Eukaryota</taxon>
        <taxon>Fungi</taxon>
        <taxon>Dikarya</taxon>
        <taxon>Ascomycota</taxon>
        <taxon>Pezizomycotina</taxon>
        <taxon>Sordariomycetes</taxon>
        <taxon>Hypocreomycetidae</taxon>
        <taxon>Hypocreales</taxon>
        <taxon>Hypocreales incertae sedis</taxon>
        <taxon>Trichothecium</taxon>
    </lineage>
</organism>
<proteinExistence type="predicted"/>
<comment type="caution">
    <text evidence="1">The sequence shown here is derived from an EMBL/GenBank/DDBJ whole genome shotgun (WGS) entry which is preliminary data.</text>
</comment>
<dbReference type="Proteomes" id="UP001163324">
    <property type="component" value="Chromosome 1"/>
</dbReference>
<evidence type="ECO:0000313" key="1">
    <source>
        <dbReference type="EMBL" id="KAI9903646.1"/>
    </source>
</evidence>
<name>A0ACC0VB57_9HYPO</name>
<keyword evidence="2" id="KW-1185">Reference proteome</keyword>
<reference evidence="1" key="1">
    <citation type="submission" date="2022-10" db="EMBL/GenBank/DDBJ databases">
        <title>Complete Genome of Trichothecium roseum strain YXFP-22015, a Plant Pathogen Isolated from Citrus.</title>
        <authorList>
            <person name="Wang Y."/>
            <person name="Zhu L."/>
        </authorList>
    </citation>
    <scope>NUCLEOTIDE SEQUENCE</scope>
    <source>
        <strain evidence="1">YXFP-22015</strain>
    </source>
</reference>
<evidence type="ECO:0000313" key="2">
    <source>
        <dbReference type="Proteomes" id="UP001163324"/>
    </source>
</evidence>
<dbReference type="EMBL" id="CM047940">
    <property type="protein sequence ID" value="KAI9903646.1"/>
    <property type="molecule type" value="Genomic_DNA"/>
</dbReference>
<sequence length="340" mass="37838">MWNNHVIADLEPFVCVFTHGVDSDHKTSSPLTFETSQSWLSHMQNTHGYAWECRAPSHDPIVFEEEVEFREHSCREHGVPEAHLGTLSGAARRPIAKKISECPFGDDFSAPETSVSSNVFSSEALHLHVAAHMKEIALLTLQKLPGDNEVGEDDDISHDVTSDVRLEDEGLPRIRRSMYSILEDEDLMYENYIGDDSSQVEEARISSSVKRLDLEDKDADRAAELLRAVLDNDLPLVQSLINQGADLRGKGTHGRTALHFAAMHEQLDMMTLLLNSNAGEIASLKDDYGETPLHYVAKAGFIPGIGLLVESGVFIDTPDNFELSPYLWAREWKVCISLGV</sequence>